<organism evidence="3">
    <name type="scientific">Chaetomium thermophilum (strain DSM 1495 / CBS 144.50 / IMI 039719)</name>
    <name type="common">Thermochaetoides thermophila</name>
    <dbReference type="NCBI Taxonomy" id="759272"/>
    <lineage>
        <taxon>Eukaryota</taxon>
        <taxon>Fungi</taxon>
        <taxon>Dikarya</taxon>
        <taxon>Ascomycota</taxon>
        <taxon>Pezizomycotina</taxon>
        <taxon>Sordariomycetes</taxon>
        <taxon>Sordariomycetidae</taxon>
        <taxon>Sordariales</taxon>
        <taxon>Chaetomiaceae</taxon>
        <taxon>Thermochaetoides</taxon>
    </lineage>
</organism>
<dbReference type="OrthoDB" id="5234071at2759"/>
<dbReference type="EMBL" id="GL988032">
    <property type="protein sequence ID" value="EGS23726.1"/>
    <property type="molecule type" value="Genomic_DNA"/>
</dbReference>
<evidence type="ECO:0000256" key="1">
    <source>
        <dbReference type="SAM" id="MobiDB-lite"/>
    </source>
</evidence>
<dbReference type="GeneID" id="18254465"/>
<dbReference type="AlphaFoldDB" id="G0RZU8"/>
<feature type="compositionally biased region" description="Low complexity" evidence="1">
    <location>
        <begin position="339"/>
        <end position="353"/>
    </location>
</feature>
<protein>
    <submittedName>
        <fullName evidence="2">Uncharacterized protein</fullName>
    </submittedName>
</protein>
<reference evidence="2 3" key="1">
    <citation type="journal article" date="2011" name="Cell">
        <title>Insight into structure and assembly of the nuclear pore complex by utilizing the genome of a eukaryotic thermophile.</title>
        <authorList>
            <person name="Amlacher S."/>
            <person name="Sarges P."/>
            <person name="Flemming D."/>
            <person name="van Noort V."/>
            <person name="Kunze R."/>
            <person name="Devos D.P."/>
            <person name="Arumugam M."/>
            <person name="Bork P."/>
            <person name="Hurt E."/>
        </authorList>
    </citation>
    <scope>NUCLEOTIDE SEQUENCE [LARGE SCALE GENOMIC DNA]</scope>
    <source>
        <strain evidence="3">DSM 1495 / CBS 144.50 / IMI 039719</strain>
    </source>
</reference>
<dbReference type="HOGENOM" id="CLU_316682_0_0_1"/>
<dbReference type="KEGG" id="cthr:CTHT_0004270"/>
<feature type="compositionally biased region" description="Pro residues" evidence="1">
    <location>
        <begin position="263"/>
        <end position="277"/>
    </location>
</feature>
<feature type="compositionally biased region" description="Basic and acidic residues" evidence="1">
    <location>
        <begin position="209"/>
        <end position="241"/>
    </location>
</feature>
<dbReference type="OMA" id="NIDQRPG"/>
<feature type="compositionally biased region" description="Low complexity" evidence="1">
    <location>
        <begin position="369"/>
        <end position="380"/>
    </location>
</feature>
<dbReference type="Proteomes" id="UP000008066">
    <property type="component" value="Unassembled WGS sequence"/>
</dbReference>
<gene>
    <name evidence="2" type="ORF">CTHT_0004270</name>
</gene>
<feature type="compositionally biased region" description="Basic and acidic residues" evidence="1">
    <location>
        <begin position="1"/>
        <end position="11"/>
    </location>
</feature>
<feature type="compositionally biased region" description="Polar residues" evidence="1">
    <location>
        <begin position="327"/>
        <end position="338"/>
    </location>
</feature>
<feature type="compositionally biased region" description="Polar residues" evidence="1">
    <location>
        <begin position="764"/>
        <end position="774"/>
    </location>
</feature>
<sequence length="931" mass="99351">MDGRKSDRNIQEKQPQSQQQKWKRIDQNALGEGQFFGKNVHHTVVVNGSIRSVSRAGTPNSARSPYFHDTHNLAAASMFDLNNLGPGRRGSQSSLNLKAAASDINLRGRFRANNMSSISLTAPNPAFAAPSSSRPGTANGRSKPWVNPLDVHFCRNTPSGPATPKSPLATSPLQLPPTPTTDDAESKSVFGEDADKMVEQVMASVNKMEEEAKKARERERELEKQRETARLEMQRLERQKSTESTLSMRRPSVAQTDPEPDPEPLPALPALPDPEPAAAPKANPNSRPSSRGGPTAQIRSPLIHQGPPPTDPPTQSLPQLPAAALSRQGSNATVRPGTSGSAASSSASQEASSPTIVARPFGAAYQGITPSSPTSGSPNTQGAPKKIYRPYRPSPLTGPSLLNPGLGATSPPPKSPLLGKDYVESPVLGGYPPSAARANDEVKTPDAPKTPVQETKGLEPLLASLTSPSNMTSPATSIRRLSLDEEPIDQSLRPIIREVTAKRETVLTPRQHSLSMKIEELEKSLLTAQRQAHMSTTEESKRDSMTSSFYDEMDKFDDDDDGPILPAPLRIHPAERELTATPSSPRTAALVTAPVASPPTIPATGPVSSPPTIPAAAPAKRPESPFRIPVRRGPPPRRPTLDEYGVSPSQVSRRAGTATPTSRSGSFDDHSRGPSLDNGSRGGSIDNYSRSNSLDNYSVQNSPASRAQTPQLRHPNWRRDPPPAPSPIVEEAPPHPPNPNGFVDTGFNFDFGPSVACPAPPTPDSANWPLQSSVPEKPAASPPRAITESPEAIQSNHTRGRLARANVPPPLNLQFNNFNFSPDAPSRDPTLFSQKSLLTPPLRTAPPPTTGSMEVDSRPDTSSRANGVGNGSAGLAASPRLVSQFPPDDDRAAAFMGIGVARGPSIRQVRRPPQSQGGRLEMVDEFGTGFI</sequence>
<feature type="region of interest" description="Disordered" evidence="1">
    <location>
        <begin position="209"/>
        <end position="482"/>
    </location>
</feature>
<name>G0RZU8_CHATD</name>
<dbReference type="RefSeq" id="XP_006690968.1">
    <property type="nucleotide sequence ID" value="XM_006690905.1"/>
</dbReference>
<dbReference type="eggNOG" id="ENOG502RVVQ">
    <property type="taxonomic scope" value="Eukaryota"/>
</dbReference>
<evidence type="ECO:0000313" key="3">
    <source>
        <dbReference type="Proteomes" id="UP000008066"/>
    </source>
</evidence>
<feature type="region of interest" description="Disordered" evidence="1">
    <location>
        <begin position="149"/>
        <end position="191"/>
    </location>
</feature>
<dbReference type="STRING" id="759272.G0RZU8"/>
<evidence type="ECO:0000313" key="2">
    <source>
        <dbReference type="EMBL" id="EGS23726.1"/>
    </source>
</evidence>
<feature type="region of interest" description="Disordered" evidence="1">
    <location>
        <begin position="530"/>
        <end position="880"/>
    </location>
</feature>
<feature type="compositionally biased region" description="Polar residues" evidence="1">
    <location>
        <begin position="686"/>
        <end position="711"/>
    </location>
</feature>
<accession>G0RZU8</accession>
<feature type="compositionally biased region" description="Polar residues" evidence="1">
    <location>
        <begin position="647"/>
        <end position="665"/>
    </location>
</feature>
<keyword evidence="3" id="KW-1185">Reference proteome</keyword>
<feature type="region of interest" description="Disordered" evidence="1">
    <location>
        <begin position="1"/>
        <end position="23"/>
    </location>
</feature>
<proteinExistence type="predicted"/>
<feature type="compositionally biased region" description="Polar residues" evidence="1">
    <location>
        <begin position="464"/>
        <end position="476"/>
    </location>
</feature>